<proteinExistence type="predicted"/>
<evidence type="ECO:0000313" key="1">
    <source>
        <dbReference type="EMBL" id="ALO27131.1"/>
    </source>
</evidence>
<reference evidence="1 2" key="1">
    <citation type="journal article" date="2015" name="PLoS Negl. Trop. Dis.">
        <title>Distribution of Plasmids in Distinct Leptospira Pathogenic Species.</title>
        <authorList>
            <person name="Wang Y."/>
            <person name="Zhuang X."/>
            <person name="Zhong Y."/>
            <person name="Zhang C."/>
            <person name="Zhang Y."/>
            <person name="Zeng L."/>
            <person name="Zhu Y."/>
            <person name="He P."/>
            <person name="Dong K."/>
            <person name="Pal U."/>
            <person name="Guo X."/>
            <person name="Qin J."/>
        </authorList>
    </citation>
    <scope>NUCLEOTIDE SEQUENCE [LARGE SCALE GENOMIC DNA]</scope>
    <source>
        <strain evidence="1 2">56604</strain>
    </source>
</reference>
<protein>
    <submittedName>
        <fullName evidence="1">Uncharacterized protein</fullName>
    </submittedName>
</protein>
<evidence type="ECO:0000313" key="2">
    <source>
        <dbReference type="Proteomes" id="UP000058857"/>
    </source>
</evidence>
<accession>A0A0S2IU11</accession>
<name>A0A0S2IU11_LEPBO</name>
<gene>
    <name evidence="1" type="ORF">LBBP_02915</name>
</gene>
<dbReference type="EMBL" id="CP012029">
    <property type="protein sequence ID" value="ALO27131.1"/>
    <property type="molecule type" value="Genomic_DNA"/>
</dbReference>
<dbReference type="Proteomes" id="UP000058857">
    <property type="component" value="Chromosome 1"/>
</dbReference>
<dbReference type="PATRIC" id="fig|280505.15.peg.2842"/>
<organism evidence="1">
    <name type="scientific">Leptospira borgpetersenii serovar Ballum</name>
    <dbReference type="NCBI Taxonomy" id="280505"/>
    <lineage>
        <taxon>Bacteria</taxon>
        <taxon>Pseudomonadati</taxon>
        <taxon>Spirochaetota</taxon>
        <taxon>Spirochaetia</taxon>
        <taxon>Leptospirales</taxon>
        <taxon>Leptospiraceae</taxon>
        <taxon>Leptospira</taxon>
    </lineage>
</organism>
<sequence length="78" mass="9351">MNNYFFLLEKPYNKTLIYHSGNCTKIVDFTEVRKFSKIASNIEFITFFGKIYPLIFWGQTHVLFSYVPRSKLKQNLNF</sequence>
<dbReference type="AlphaFoldDB" id="A0A0S2IU11"/>